<keyword evidence="3" id="KW-0520">NAD</keyword>
<comment type="caution">
    <text evidence="4">The sequence shown here is derived from an EMBL/GenBank/DDBJ whole genome shotgun (WGS) entry which is preliminary data.</text>
</comment>
<dbReference type="PANTHER" id="PTHR30004:SF3">
    <property type="entry name" value="4-HYDROXYTHREONINE-4-PHOSPHATE DEHYDROGENASE 2-RELATED"/>
    <property type="match status" value="1"/>
</dbReference>
<protein>
    <submittedName>
        <fullName evidence="4">4-hydroxythreonine-4-phosphate dehydrogenase PdxA</fullName>
    </submittedName>
</protein>
<keyword evidence="1" id="KW-0479">Metal-binding</keyword>
<evidence type="ECO:0000256" key="3">
    <source>
        <dbReference type="ARBA" id="ARBA00023027"/>
    </source>
</evidence>
<accession>A0ABS7DN00</accession>
<sequence>MNVNHKKPVIGVALGDAAGIGAEIVAKTAASGVLEEFGHAVIIADERELKRGMEIAGVQFSYRKAANVEEAAAMDGIALLDTKALDAYAVTMGEDSLDCGKNSALNVKQTVEYCMQGHFDGVCFAPNNKKMMKKAGFKLNGAIDLVAGFMGYEGKKGELSVLGNVWTARVTSHIPLADVSAALTVDRIMDTINLLNNAQKSAGFENPHIAVAAFNPHAGEGGTCGMEEINVITPTVEKARQAGINVEGPYPADTLFYNLFNGVYDSAVTLFHDQGQIAMKLKGFDKGTTVMGGLPYPVTTCSHGTAYNIAGKGIANNGAWESAYKLVCAMAK</sequence>
<gene>
    <name evidence="4" type="ORF">J5W02_07620</name>
</gene>
<dbReference type="Gene3D" id="3.40.718.10">
    <property type="entry name" value="Isopropylmalate Dehydrogenase"/>
    <property type="match status" value="1"/>
</dbReference>
<evidence type="ECO:0000256" key="2">
    <source>
        <dbReference type="ARBA" id="ARBA00023002"/>
    </source>
</evidence>
<keyword evidence="2" id="KW-0560">Oxidoreductase</keyword>
<name>A0ABS7DN00_9FIRM</name>
<organism evidence="4 5">
    <name type="scientific">Caproiciproducens faecalis</name>
    <dbReference type="NCBI Taxonomy" id="2820301"/>
    <lineage>
        <taxon>Bacteria</taxon>
        <taxon>Bacillati</taxon>
        <taxon>Bacillota</taxon>
        <taxon>Clostridia</taxon>
        <taxon>Eubacteriales</taxon>
        <taxon>Acutalibacteraceae</taxon>
        <taxon>Caproiciproducens</taxon>
    </lineage>
</organism>
<keyword evidence="5" id="KW-1185">Reference proteome</keyword>
<proteinExistence type="predicted"/>
<evidence type="ECO:0000313" key="5">
    <source>
        <dbReference type="Proteomes" id="UP000719942"/>
    </source>
</evidence>
<evidence type="ECO:0000256" key="1">
    <source>
        <dbReference type="ARBA" id="ARBA00022723"/>
    </source>
</evidence>
<dbReference type="Pfam" id="PF04166">
    <property type="entry name" value="PdxA"/>
    <property type="match status" value="1"/>
</dbReference>
<dbReference type="RefSeq" id="WP_219965070.1">
    <property type="nucleotide sequence ID" value="NZ_JAGFNZ010000002.1"/>
</dbReference>
<dbReference type="EMBL" id="JAGFNZ010000002">
    <property type="protein sequence ID" value="MBW7572681.1"/>
    <property type="molecule type" value="Genomic_DNA"/>
</dbReference>
<reference evidence="4 5" key="1">
    <citation type="submission" date="2021-03" db="EMBL/GenBank/DDBJ databases">
        <title>Caproiciproducens sp. nov. isolated from feces of cow.</title>
        <authorList>
            <person name="Choi J.-Y."/>
        </authorList>
    </citation>
    <scope>NUCLEOTIDE SEQUENCE [LARGE SCALE GENOMIC DNA]</scope>
    <source>
        <strain evidence="4 5">AGMB10547</strain>
    </source>
</reference>
<dbReference type="Proteomes" id="UP000719942">
    <property type="component" value="Unassembled WGS sequence"/>
</dbReference>
<dbReference type="InterPro" id="IPR005255">
    <property type="entry name" value="PdxA_fam"/>
</dbReference>
<evidence type="ECO:0000313" key="4">
    <source>
        <dbReference type="EMBL" id="MBW7572681.1"/>
    </source>
</evidence>
<dbReference type="PANTHER" id="PTHR30004">
    <property type="entry name" value="4-HYDROXYTHREONINE-4-PHOSPHATE DEHYDROGENASE"/>
    <property type="match status" value="1"/>
</dbReference>
<dbReference type="SUPFAM" id="SSF53659">
    <property type="entry name" value="Isocitrate/Isopropylmalate dehydrogenase-like"/>
    <property type="match status" value="1"/>
</dbReference>